<proteinExistence type="predicted"/>
<dbReference type="RefSeq" id="WP_131753992.1">
    <property type="nucleotide sequence ID" value="NZ_CAAAFK010000005.1"/>
</dbReference>
<accession>A0AAW7SUP8</accession>
<protein>
    <submittedName>
        <fullName evidence="1">Uncharacterized protein</fullName>
    </submittedName>
</protein>
<organism evidence="1 2">
    <name type="scientific">Burkholderia vietnamiensis</name>
    <dbReference type="NCBI Taxonomy" id="60552"/>
    <lineage>
        <taxon>Bacteria</taxon>
        <taxon>Pseudomonadati</taxon>
        <taxon>Pseudomonadota</taxon>
        <taxon>Betaproteobacteria</taxon>
        <taxon>Burkholderiales</taxon>
        <taxon>Burkholderiaceae</taxon>
        <taxon>Burkholderia</taxon>
        <taxon>Burkholderia cepacia complex</taxon>
    </lineage>
</organism>
<dbReference type="Proteomes" id="UP001171620">
    <property type="component" value="Unassembled WGS sequence"/>
</dbReference>
<comment type="caution">
    <text evidence="1">The sequence shown here is derived from an EMBL/GenBank/DDBJ whole genome shotgun (WGS) entry which is preliminary data.</text>
</comment>
<name>A0AAW7SUP8_BURVI</name>
<gene>
    <name evidence="1" type="ORF">QZM33_01790</name>
</gene>
<evidence type="ECO:0000313" key="1">
    <source>
        <dbReference type="EMBL" id="MDN7793685.1"/>
    </source>
</evidence>
<evidence type="ECO:0000313" key="2">
    <source>
        <dbReference type="Proteomes" id="UP001171620"/>
    </source>
</evidence>
<sequence length="150" mass="16516">MRAGIAAVAGPVHRTAGPAFRSGRQLLFPSIAETLTRHLRLLDRRATDDNPDDRCDRVSAFASSSRGMAIMLNALSTLLVGELLLPGLLIWKGGPSPELEGFKQKPAVVARHVVRARGYRAMTAFDQLATDWLMQRLSNARDKTESRHDL</sequence>
<reference evidence="1" key="1">
    <citation type="submission" date="2023-07" db="EMBL/GenBank/DDBJ databases">
        <title>A collection of bacterial strains from the Burkholderia cepacia Research Laboratory and Repository.</title>
        <authorList>
            <person name="Lipuma J."/>
            <person name="Spilker T."/>
            <person name="Caverly L."/>
        </authorList>
    </citation>
    <scope>NUCLEOTIDE SEQUENCE</scope>
    <source>
        <strain evidence="1">AU44268</strain>
    </source>
</reference>
<dbReference type="EMBL" id="JAUJRV010000001">
    <property type="protein sequence ID" value="MDN7793685.1"/>
    <property type="molecule type" value="Genomic_DNA"/>
</dbReference>
<dbReference type="AlphaFoldDB" id="A0AAW7SUP8"/>